<reference evidence="2 3" key="1">
    <citation type="journal article" date="2011" name="Science">
        <title>Drosophila microbiome modulates host developmental and metabolic homeostasis via insulin signaling.</title>
        <authorList>
            <person name="Shin S.C."/>
            <person name="Kim S.H."/>
            <person name="You H."/>
            <person name="Kim B."/>
            <person name="Kim A.C."/>
            <person name="Lee K.A."/>
            <person name="Yoon J.H."/>
            <person name="Ryu J.H."/>
            <person name="Lee W.J."/>
        </authorList>
    </citation>
    <scope>NUCLEOTIDE SEQUENCE [LARGE SCALE GENOMIC DNA]</scope>
    <source>
        <strain evidence="2 3">DM001</strain>
    </source>
</reference>
<dbReference type="Proteomes" id="UP000018454">
    <property type="component" value="Unassembled WGS sequence"/>
</dbReference>
<organism evidence="2 3">
    <name type="scientific">Acetobacter pomorum DM001</name>
    <dbReference type="NCBI Taxonomy" id="945681"/>
    <lineage>
        <taxon>Bacteria</taxon>
        <taxon>Pseudomonadati</taxon>
        <taxon>Pseudomonadota</taxon>
        <taxon>Alphaproteobacteria</taxon>
        <taxon>Acetobacterales</taxon>
        <taxon>Acetobacteraceae</taxon>
        <taxon>Acetobacter</taxon>
    </lineage>
</organism>
<comment type="caution">
    <text evidence="2">The sequence shown here is derived from an EMBL/GenBank/DDBJ whole genome shotgun (WGS) entry which is preliminary data.</text>
</comment>
<dbReference type="SUPFAM" id="SSF47413">
    <property type="entry name" value="lambda repressor-like DNA-binding domains"/>
    <property type="match status" value="1"/>
</dbReference>
<dbReference type="CDD" id="cd00093">
    <property type="entry name" value="HTH_XRE"/>
    <property type="match status" value="1"/>
</dbReference>
<proteinExistence type="predicted"/>
<dbReference type="Pfam" id="PF01381">
    <property type="entry name" value="HTH_3"/>
    <property type="match status" value="1"/>
</dbReference>
<protein>
    <recommendedName>
        <fullName evidence="1">HTH cro/C1-type domain-containing protein</fullName>
    </recommendedName>
</protein>
<feature type="domain" description="HTH cro/C1-type" evidence="1">
    <location>
        <begin position="17"/>
        <end position="71"/>
    </location>
</feature>
<evidence type="ECO:0000259" key="1">
    <source>
        <dbReference type="PROSITE" id="PS50943"/>
    </source>
</evidence>
<dbReference type="InterPro" id="IPR010982">
    <property type="entry name" value="Lambda_DNA-bd_dom_sf"/>
</dbReference>
<dbReference type="AlphaFoldDB" id="F1YR59"/>
<name>F1YR59_9PROT</name>
<dbReference type="InterPro" id="IPR001387">
    <property type="entry name" value="Cro/C1-type_HTH"/>
</dbReference>
<evidence type="ECO:0000313" key="3">
    <source>
        <dbReference type="Proteomes" id="UP000018454"/>
    </source>
</evidence>
<dbReference type="RefSeq" id="WP_006115416.1">
    <property type="nucleotide sequence ID" value="NZ_AEUP01000006.1"/>
</dbReference>
<dbReference type="GO" id="GO:0003677">
    <property type="term" value="F:DNA binding"/>
    <property type="evidence" value="ECO:0007669"/>
    <property type="project" value="InterPro"/>
</dbReference>
<sequence>MKNVNAAALSANVGKIIRRERLRCGWKIEDLAAETGLTKNSVGSMERGRYPHRMNMLFDLLWAMDCPQSVFLEIVQADADLRLSNERLAA</sequence>
<dbReference type="EMBL" id="AEUP01000006">
    <property type="protein sequence ID" value="EGE48719.1"/>
    <property type="molecule type" value="Genomic_DNA"/>
</dbReference>
<dbReference type="SMART" id="SM00530">
    <property type="entry name" value="HTH_XRE"/>
    <property type="match status" value="1"/>
</dbReference>
<accession>F1YR59</accession>
<evidence type="ECO:0000313" key="2">
    <source>
        <dbReference type="EMBL" id="EGE48719.1"/>
    </source>
</evidence>
<dbReference type="Gene3D" id="1.10.260.40">
    <property type="entry name" value="lambda repressor-like DNA-binding domains"/>
    <property type="match status" value="1"/>
</dbReference>
<gene>
    <name evidence="2" type="ORF">APO_0384</name>
</gene>
<dbReference type="OrthoDB" id="7284813at2"/>
<dbReference type="PROSITE" id="PS50943">
    <property type="entry name" value="HTH_CROC1"/>
    <property type="match status" value="1"/>
</dbReference>